<reference evidence="4 5" key="1">
    <citation type="submission" date="2017-03" db="EMBL/GenBank/DDBJ databases">
        <title>Genome sequence of Clostridium oryzae DSM 28571.</title>
        <authorList>
            <person name="Poehlein A."/>
            <person name="Daniel R."/>
        </authorList>
    </citation>
    <scope>NUCLEOTIDE SEQUENCE [LARGE SCALE GENOMIC DNA]</scope>
    <source>
        <strain evidence="4 5">DSM 28571</strain>
    </source>
</reference>
<evidence type="ECO:0000256" key="1">
    <source>
        <dbReference type="ARBA" id="ARBA00023125"/>
    </source>
</evidence>
<dbReference type="Pfam" id="PF00440">
    <property type="entry name" value="TetR_N"/>
    <property type="match status" value="1"/>
</dbReference>
<dbReference type="PANTHER" id="PTHR43479">
    <property type="entry name" value="ACREF/ENVCD OPERON REPRESSOR-RELATED"/>
    <property type="match status" value="1"/>
</dbReference>
<evidence type="ECO:0000259" key="3">
    <source>
        <dbReference type="PROSITE" id="PS50977"/>
    </source>
</evidence>
<organism evidence="4 5">
    <name type="scientific">Clostridium oryzae</name>
    <dbReference type="NCBI Taxonomy" id="1450648"/>
    <lineage>
        <taxon>Bacteria</taxon>
        <taxon>Bacillati</taxon>
        <taxon>Bacillota</taxon>
        <taxon>Clostridia</taxon>
        <taxon>Eubacteriales</taxon>
        <taxon>Clostridiaceae</taxon>
        <taxon>Clostridium</taxon>
    </lineage>
</organism>
<dbReference type="InterPro" id="IPR009057">
    <property type="entry name" value="Homeodomain-like_sf"/>
</dbReference>
<dbReference type="InterPro" id="IPR050624">
    <property type="entry name" value="HTH-type_Tx_Regulator"/>
</dbReference>
<proteinExistence type="predicted"/>
<dbReference type="PANTHER" id="PTHR43479:SF21">
    <property type="entry name" value="TRANSCRIPTIONAL REGULATOR, TETR FAMILY"/>
    <property type="match status" value="1"/>
</dbReference>
<dbReference type="OrthoDB" id="113732at2"/>
<keyword evidence="1 2" id="KW-0238">DNA-binding</keyword>
<dbReference type="AlphaFoldDB" id="A0A1V4IEF8"/>
<evidence type="ECO:0000256" key="2">
    <source>
        <dbReference type="PROSITE-ProRule" id="PRU00335"/>
    </source>
</evidence>
<dbReference type="PROSITE" id="PS50977">
    <property type="entry name" value="HTH_TETR_2"/>
    <property type="match status" value="1"/>
</dbReference>
<accession>A0A1V4IEF8</accession>
<dbReference type="InterPro" id="IPR001647">
    <property type="entry name" value="HTH_TetR"/>
</dbReference>
<feature type="DNA-binding region" description="H-T-H motif" evidence="2">
    <location>
        <begin position="32"/>
        <end position="51"/>
    </location>
</feature>
<dbReference type="Gene3D" id="1.10.357.10">
    <property type="entry name" value="Tetracycline Repressor, domain 2"/>
    <property type="match status" value="1"/>
</dbReference>
<dbReference type="GO" id="GO:0003677">
    <property type="term" value="F:DNA binding"/>
    <property type="evidence" value="ECO:0007669"/>
    <property type="project" value="UniProtKB-UniRule"/>
</dbReference>
<dbReference type="SUPFAM" id="SSF46689">
    <property type="entry name" value="Homeodomain-like"/>
    <property type="match status" value="1"/>
</dbReference>
<evidence type="ECO:0000313" key="4">
    <source>
        <dbReference type="EMBL" id="OPJ58361.1"/>
    </source>
</evidence>
<dbReference type="RefSeq" id="WP_079427154.1">
    <property type="nucleotide sequence ID" value="NZ_MZGV01000058.1"/>
</dbReference>
<sequence length="195" mass="22380">MDGFERRRQHKKDSILNAALVLFKQYGYNKVSVNDIANKASVSPVSIYNFFGSKENLKNQLIETLWSSHFETIMSILKSNDKVQNKIEKFFFTVADYPRNCSMNFLAKSIRNQIKSEEDIVTIQLKKIDDLLLSVLEQGKAEGIINNNISTEAVLGYIEMFRYYFINNTDAAAKCDNDPGFLKDMISLYLNALFT</sequence>
<dbReference type="EMBL" id="MZGV01000058">
    <property type="protein sequence ID" value="OPJ58361.1"/>
    <property type="molecule type" value="Genomic_DNA"/>
</dbReference>
<evidence type="ECO:0000313" key="5">
    <source>
        <dbReference type="Proteomes" id="UP000190080"/>
    </source>
</evidence>
<protein>
    <submittedName>
        <fullName evidence="4">HTH-type transcriptional repressor Bm3R1</fullName>
    </submittedName>
</protein>
<comment type="caution">
    <text evidence="4">The sequence shown here is derived from an EMBL/GenBank/DDBJ whole genome shotgun (WGS) entry which is preliminary data.</text>
</comment>
<keyword evidence="5" id="KW-1185">Reference proteome</keyword>
<feature type="domain" description="HTH tetR-type" evidence="3">
    <location>
        <begin position="9"/>
        <end position="69"/>
    </location>
</feature>
<gene>
    <name evidence="4" type="primary">bm3R1</name>
    <name evidence="4" type="ORF">CLORY_36550</name>
</gene>
<name>A0A1V4IEF8_9CLOT</name>
<dbReference type="PRINTS" id="PR00455">
    <property type="entry name" value="HTHTETR"/>
</dbReference>
<dbReference type="STRING" id="1450648.CLORY_36550"/>
<dbReference type="Proteomes" id="UP000190080">
    <property type="component" value="Unassembled WGS sequence"/>
</dbReference>